<dbReference type="PANTHER" id="PTHR43479">
    <property type="entry name" value="ACREF/ENVCD OPERON REPRESSOR-RELATED"/>
    <property type="match status" value="1"/>
</dbReference>
<gene>
    <name evidence="4" type="ORF">SAMN02745116_01216</name>
</gene>
<dbReference type="SUPFAM" id="SSF46689">
    <property type="entry name" value="Homeodomain-like"/>
    <property type="match status" value="1"/>
</dbReference>
<dbReference type="STRING" id="263852.SAMN02745116_01216"/>
<sequence>MARKKMVTREQILTAAHKIVRTKGLSSLTARNIAEQVGCSTQPIYLEFENMGDLRDVLFEEIYEYLEQEVYPIPHTGDPIVDLALNYINLAKEQPKLFSALFVEKQYENRMLNFSYEYFMKILEKSEKYKDLNEDEVETLLNGTWVVATGVANLSASGTIKPTDDQKIQLMKDSISAMLSLDHKLKLSF</sequence>
<dbReference type="InterPro" id="IPR001647">
    <property type="entry name" value="HTH_TetR"/>
</dbReference>
<organism evidence="4 5">
    <name type="scientific">Pilibacter termitis</name>
    <dbReference type="NCBI Taxonomy" id="263852"/>
    <lineage>
        <taxon>Bacteria</taxon>
        <taxon>Bacillati</taxon>
        <taxon>Bacillota</taxon>
        <taxon>Bacilli</taxon>
        <taxon>Lactobacillales</taxon>
        <taxon>Enterococcaceae</taxon>
        <taxon>Pilibacter</taxon>
    </lineage>
</organism>
<protein>
    <submittedName>
        <fullName evidence="4">Transcriptional regulator, TetR family</fullName>
    </submittedName>
</protein>
<proteinExistence type="predicted"/>
<dbReference type="SUPFAM" id="SSF48498">
    <property type="entry name" value="Tetracyclin repressor-like, C-terminal domain"/>
    <property type="match status" value="1"/>
</dbReference>
<dbReference type="PANTHER" id="PTHR43479:SF11">
    <property type="entry name" value="ACREF_ENVCD OPERON REPRESSOR-RELATED"/>
    <property type="match status" value="1"/>
</dbReference>
<evidence type="ECO:0000313" key="4">
    <source>
        <dbReference type="EMBL" id="SJZ70313.1"/>
    </source>
</evidence>
<dbReference type="AlphaFoldDB" id="A0A1T4MTL1"/>
<dbReference type="InterPro" id="IPR036271">
    <property type="entry name" value="Tet_transcr_reg_TetR-rel_C_sf"/>
</dbReference>
<dbReference type="OrthoDB" id="66596at2"/>
<evidence type="ECO:0000259" key="3">
    <source>
        <dbReference type="PROSITE" id="PS50977"/>
    </source>
</evidence>
<dbReference type="EMBL" id="FUXI01000011">
    <property type="protein sequence ID" value="SJZ70313.1"/>
    <property type="molecule type" value="Genomic_DNA"/>
</dbReference>
<name>A0A1T4MTL1_9ENTE</name>
<dbReference type="InterPro" id="IPR050624">
    <property type="entry name" value="HTH-type_Tx_Regulator"/>
</dbReference>
<dbReference type="GO" id="GO:0003677">
    <property type="term" value="F:DNA binding"/>
    <property type="evidence" value="ECO:0007669"/>
    <property type="project" value="UniProtKB-UniRule"/>
</dbReference>
<accession>A0A1T4MTL1</accession>
<reference evidence="4 5" key="1">
    <citation type="submission" date="2017-02" db="EMBL/GenBank/DDBJ databases">
        <authorList>
            <person name="Peterson S.W."/>
        </authorList>
    </citation>
    <scope>NUCLEOTIDE SEQUENCE [LARGE SCALE GENOMIC DNA]</scope>
    <source>
        <strain evidence="4 5">ATCC BAA-1030</strain>
    </source>
</reference>
<feature type="DNA-binding region" description="H-T-H motif" evidence="2">
    <location>
        <begin position="29"/>
        <end position="48"/>
    </location>
</feature>
<dbReference type="Gene3D" id="1.10.357.10">
    <property type="entry name" value="Tetracycline Repressor, domain 2"/>
    <property type="match status" value="1"/>
</dbReference>
<dbReference type="Pfam" id="PF00440">
    <property type="entry name" value="TetR_N"/>
    <property type="match status" value="1"/>
</dbReference>
<evidence type="ECO:0000256" key="2">
    <source>
        <dbReference type="PROSITE-ProRule" id="PRU00335"/>
    </source>
</evidence>
<keyword evidence="1 2" id="KW-0238">DNA-binding</keyword>
<keyword evidence="5" id="KW-1185">Reference proteome</keyword>
<feature type="domain" description="HTH tetR-type" evidence="3">
    <location>
        <begin position="6"/>
        <end position="66"/>
    </location>
</feature>
<dbReference type="PROSITE" id="PS50977">
    <property type="entry name" value="HTH_TETR_2"/>
    <property type="match status" value="1"/>
</dbReference>
<evidence type="ECO:0000256" key="1">
    <source>
        <dbReference type="ARBA" id="ARBA00023125"/>
    </source>
</evidence>
<dbReference type="InterPro" id="IPR009057">
    <property type="entry name" value="Homeodomain-like_sf"/>
</dbReference>
<evidence type="ECO:0000313" key="5">
    <source>
        <dbReference type="Proteomes" id="UP000190328"/>
    </source>
</evidence>
<dbReference type="Proteomes" id="UP000190328">
    <property type="component" value="Unassembled WGS sequence"/>
</dbReference>
<dbReference type="RefSeq" id="WP_078807148.1">
    <property type="nucleotide sequence ID" value="NZ_FUXI01000011.1"/>
</dbReference>